<evidence type="ECO:0000313" key="3">
    <source>
        <dbReference type="Proteomes" id="UP000244441"/>
    </source>
</evidence>
<feature type="chain" id="PRO_5015527544" evidence="1">
    <location>
        <begin position="24"/>
        <end position="208"/>
    </location>
</feature>
<feature type="signal peptide" evidence="1">
    <location>
        <begin position="1"/>
        <end position="23"/>
    </location>
</feature>
<gene>
    <name evidence="2" type="ORF">C2869_19725</name>
</gene>
<evidence type="ECO:0000256" key="1">
    <source>
        <dbReference type="SAM" id="SignalP"/>
    </source>
</evidence>
<reference evidence="2 3" key="1">
    <citation type="submission" date="2018-01" db="EMBL/GenBank/DDBJ databases">
        <title>Genome sequence of a Cantenovulum-like bacteria.</title>
        <authorList>
            <person name="Tan W.R."/>
            <person name="Lau N.-S."/>
            <person name="Go F."/>
            <person name="Amirul A.-A.A."/>
        </authorList>
    </citation>
    <scope>NUCLEOTIDE SEQUENCE [LARGE SCALE GENOMIC DNA]</scope>
    <source>
        <strain evidence="2 3">CCB-QB4</strain>
    </source>
</reference>
<keyword evidence="3" id="KW-1185">Reference proteome</keyword>
<proteinExistence type="predicted"/>
<dbReference type="Proteomes" id="UP000244441">
    <property type="component" value="Chromosome"/>
</dbReference>
<accession>A0A2S0VWE2</accession>
<name>A0A2S0VWE2_9ALTE</name>
<evidence type="ECO:0000313" key="2">
    <source>
        <dbReference type="EMBL" id="AWB68493.1"/>
    </source>
</evidence>
<organism evidence="2 3">
    <name type="scientific">Saccharobesus litoralis</name>
    <dbReference type="NCBI Taxonomy" id="2172099"/>
    <lineage>
        <taxon>Bacteria</taxon>
        <taxon>Pseudomonadati</taxon>
        <taxon>Pseudomonadota</taxon>
        <taxon>Gammaproteobacteria</taxon>
        <taxon>Alteromonadales</taxon>
        <taxon>Alteromonadaceae</taxon>
        <taxon>Saccharobesus</taxon>
    </lineage>
</organism>
<dbReference type="RefSeq" id="WP_108604548.1">
    <property type="nucleotide sequence ID" value="NZ_CP026604.1"/>
</dbReference>
<dbReference type="AlphaFoldDB" id="A0A2S0VWE2"/>
<protein>
    <submittedName>
        <fullName evidence="2">Uncharacterized protein</fullName>
    </submittedName>
</protein>
<dbReference type="EMBL" id="CP026604">
    <property type="protein sequence ID" value="AWB68493.1"/>
    <property type="molecule type" value="Genomic_DNA"/>
</dbReference>
<dbReference type="KEGG" id="cate:C2869_19725"/>
<keyword evidence="1" id="KW-0732">Signal</keyword>
<sequence length="208" mass="22475">MNKLILALSTIATGLVMSSNALAAEKVFDSPRMVTTPYGYNLNIVATSGDVFCKAKGYQYYKNTELKFFPETSGQPHYYAIPVGQSANTEWKMGETLGGEYSSPYISKITCYSPEPVTPANGVFIDPTVNVNGQNLRFAETAVLNGWSLPINVIFCTGNGFMPGTQEIETIYQGSYAEYNAPAGGWVKKTASGNGINIVSKIECGDPM</sequence>